<evidence type="ECO:0000256" key="10">
    <source>
        <dbReference type="ARBA" id="ARBA00023065"/>
    </source>
</evidence>
<evidence type="ECO:0000256" key="7">
    <source>
        <dbReference type="ARBA" id="ARBA00022475"/>
    </source>
</evidence>
<comment type="similarity">
    <text evidence="3">Belongs to the multi antimicrobial extrusion (MATE) (TC 2.A.66.1) family.</text>
</comment>
<keyword evidence="8 13" id="KW-0812">Transmembrane</keyword>
<feature type="transmembrane region" description="Helical" evidence="13">
    <location>
        <begin position="21"/>
        <end position="37"/>
    </location>
</feature>
<dbReference type="GO" id="GO:0042910">
    <property type="term" value="F:xenobiotic transmembrane transporter activity"/>
    <property type="evidence" value="ECO:0007669"/>
    <property type="project" value="InterPro"/>
</dbReference>
<name>A0A6N2RZ23_9FIRM</name>
<evidence type="ECO:0000256" key="6">
    <source>
        <dbReference type="ARBA" id="ARBA00022449"/>
    </source>
</evidence>
<dbReference type="GO" id="GO:0015297">
    <property type="term" value="F:antiporter activity"/>
    <property type="evidence" value="ECO:0007669"/>
    <property type="project" value="UniProtKB-KW"/>
</dbReference>
<evidence type="ECO:0000256" key="11">
    <source>
        <dbReference type="ARBA" id="ARBA00023136"/>
    </source>
</evidence>
<feature type="transmembrane region" description="Helical" evidence="13">
    <location>
        <begin position="199"/>
        <end position="222"/>
    </location>
</feature>
<feature type="transmembrane region" description="Helical" evidence="13">
    <location>
        <begin position="137"/>
        <end position="155"/>
    </location>
</feature>
<dbReference type="InterPro" id="IPR048279">
    <property type="entry name" value="MdtK-like"/>
</dbReference>
<evidence type="ECO:0000256" key="1">
    <source>
        <dbReference type="ARBA" id="ARBA00003408"/>
    </source>
</evidence>
<feature type="transmembrane region" description="Helical" evidence="13">
    <location>
        <begin position="43"/>
        <end position="63"/>
    </location>
</feature>
<feature type="transmembrane region" description="Helical" evidence="13">
    <location>
        <begin position="394"/>
        <end position="412"/>
    </location>
</feature>
<keyword evidence="6" id="KW-0050">Antiport</keyword>
<dbReference type="GO" id="GO:0006811">
    <property type="term" value="P:monoatomic ion transport"/>
    <property type="evidence" value="ECO:0007669"/>
    <property type="project" value="UniProtKB-KW"/>
</dbReference>
<dbReference type="EMBL" id="CACRST010000009">
    <property type="protein sequence ID" value="VYS86623.1"/>
    <property type="molecule type" value="Genomic_DNA"/>
</dbReference>
<dbReference type="InterPro" id="IPR050222">
    <property type="entry name" value="MATE_MdtK"/>
</dbReference>
<feature type="transmembrane region" description="Helical" evidence="13">
    <location>
        <begin position="167"/>
        <end position="187"/>
    </location>
</feature>
<evidence type="ECO:0000256" key="12">
    <source>
        <dbReference type="ARBA" id="ARBA00031636"/>
    </source>
</evidence>
<accession>A0A6N2RZ23</accession>
<comment type="function">
    <text evidence="1">Multidrug efflux pump.</text>
</comment>
<keyword evidence="10" id="KW-0406">Ion transport</keyword>
<keyword evidence="7" id="KW-1003">Cell membrane</keyword>
<evidence type="ECO:0000256" key="2">
    <source>
        <dbReference type="ARBA" id="ARBA00004651"/>
    </source>
</evidence>
<evidence type="ECO:0000256" key="9">
    <source>
        <dbReference type="ARBA" id="ARBA00022989"/>
    </source>
</evidence>
<dbReference type="AlphaFoldDB" id="A0A6N2RZ23"/>
<protein>
    <recommendedName>
        <fullName evidence="4">Probable multidrug resistance protein NorM</fullName>
    </recommendedName>
    <alternativeName>
        <fullName evidence="12">Multidrug-efflux transporter</fullName>
    </alternativeName>
</protein>
<feature type="transmembrane region" description="Helical" evidence="13">
    <location>
        <begin position="326"/>
        <end position="345"/>
    </location>
</feature>
<reference evidence="14" key="1">
    <citation type="submission" date="2019-11" db="EMBL/GenBank/DDBJ databases">
        <authorList>
            <person name="Feng L."/>
        </authorList>
    </citation>
    <scope>NUCLEOTIDE SEQUENCE</scope>
    <source>
        <strain evidence="14">BgluceraseaLFYP119</strain>
    </source>
</reference>
<dbReference type="GO" id="GO:0005886">
    <property type="term" value="C:plasma membrane"/>
    <property type="evidence" value="ECO:0007669"/>
    <property type="project" value="UniProtKB-SubCell"/>
</dbReference>
<dbReference type="InterPro" id="IPR002528">
    <property type="entry name" value="MATE_fam"/>
</dbReference>
<evidence type="ECO:0000256" key="3">
    <source>
        <dbReference type="ARBA" id="ARBA00010199"/>
    </source>
</evidence>
<dbReference type="PANTHER" id="PTHR43298:SF2">
    <property type="entry name" value="FMN_FAD EXPORTER YEEO-RELATED"/>
    <property type="match status" value="1"/>
</dbReference>
<feature type="transmembrane region" description="Helical" evidence="13">
    <location>
        <begin position="94"/>
        <end position="117"/>
    </location>
</feature>
<keyword evidence="5" id="KW-0813">Transport</keyword>
<evidence type="ECO:0000313" key="14">
    <source>
        <dbReference type="EMBL" id="VYS86623.1"/>
    </source>
</evidence>
<evidence type="ECO:0000256" key="5">
    <source>
        <dbReference type="ARBA" id="ARBA00022448"/>
    </source>
</evidence>
<dbReference type="PIRSF" id="PIRSF006603">
    <property type="entry name" value="DinF"/>
    <property type="match status" value="1"/>
</dbReference>
<sequence length="453" mass="48686">MSKKRQLDLTNGPIMKTLAELALPIMASSFLATAYNITDMAWIGLLGAKAVAGVGMGGMYVWLSQGLCSLARMGGQVNLAQSCGRGDQRSAQDYASAAIQLTLLFAVLFSAVCLAFTNPLLSFFHLDDPQTFAYANIYMKITCGLIIFSYMNYTLTGLYTAQGDSKTPFIANLIGLVMNMILDPILVLGPGPLPRLEVAGAAIATVIAQMIVMIVMIVGIFIGEDNENILRKIKLFSKVPRSCYQSICRIGGPTALQGTLYCMISMVLTRMVSAFGPGAVATQRVGGQIESISWNTADGFAAALNSFTAQNYGAKKNQRIHDGYRASLRIMVSWGILVTALFVLFPRQISSVFFHEPEVIGTSVGYMIIIGLGEAFLCVEMLTIGALSGLGRTTLCSVISILLTGARIPLALILTKTALGLTGIWWALTISSIAKGIVFYLAFQKVDRSLVKN</sequence>
<evidence type="ECO:0000256" key="13">
    <source>
        <dbReference type="SAM" id="Phobius"/>
    </source>
</evidence>
<organism evidence="14">
    <name type="scientific">Blautia glucerasea</name>
    <dbReference type="NCBI Taxonomy" id="536633"/>
    <lineage>
        <taxon>Bacteria</taxon>
        <taxon>Bacillati</taxon>
        <taxon>Bacillota</taxon>
        <taxon>Clostridia</taxon>
        <taxon>Lachnospirales</taxon>
        <taxon>Lachnospiraceae</taxon>
        <taxon>Blautia</taxon>
    </lineage>
</organism>
<feature type="transmembrane region" description="Helical" evidence="13">
    <location>
        <begin position="424"/>
        <end position="443"/>
    </location>
</feature>
<dbReference type="CDD" id="cd13140">
    <property type="entry name" value="MATE_like_1"/>
    <property type="match status" value="1"/>
</dbReference>
<keyword evidence="9 13" id="KW-1133">Transmembrane helix</keyword>
<dbReference type="PANTHER" id="PTHR43298">
    <property type="entry name" value="MULTIDRUG RESISTANCE PROTEIN NORM-RELATED"/>
    <property type="match status" value="1"/>
</dbReference>
<keyword evidence="11 13" id="KW-0472">Membrane</keyword>
<dbReference type="RefSeq" id="WP_156353200.1">
    <property type="nucleotide sequence ID" value="NZ_CACRST010000009.1"/>
</dbReference>
<comment type="subcellular location">
    <subcellularLocation>
        <location evidence="2">Cell membrane</location>
        <topology evidence="2">Multi-pass membrane protein</topology>
    </subcellularLocation>
</comment>
<evidence type="ECO:0000256" key="8">
    <source>
        <dbReference type="ARBA" id="ARBA00022692"/>
    </source>
</evidence>
<dbReference type="NCBIfam" id="TIGR00797">
    <property type="entry name" value="matE"/>
    <property type="match status" value="1"/>
</dbReference>
<dbReference type="Pfam" id="PF01554">
    <property type="entry name" value="MatE"/>
    <property type="match status" value="2"/>
</dbReference>
<proteinExistence type="inferred from homology"/>
<evidence type="ECO:0000256" key="4">
    <source>
        <dbReference type="ARBA" id="ARBA00020268"/>
    </source>
</evidence>
<feature type="transmembrane region" description="Helical" evidence="13">
    <location>
        <begin position="365"/>
        <end position="387"/>
    </location>
</feature>
<gene>
    <name evidence="14" type="primary">mepA_2</name>
    <name evidence="14" type="ORF">BGLFYP119_00907</name>
</gene>